<evidence type="ECO:0000256" key="7">
    <source>
        <dbReference type="ARBA" id="ARBA00053401"/>
    </source>
</evidence>
<keyword evidence="13" id="KW-0175">Coiled coil</keyword>
<evidence type="ECO:0000256" key="10">
    <source>
        <dbReference type="HAMAP-Rule" id="MF_01151"/>
    </source>
</evidence>
<feature type="region of interest" description="Disordered" evidence="14">
    <location>
        <begin position="191"/>
        <end position="210"/>
    </location>
</feature>
<comment type="function">
    <text evidence="7 10 11">Participates actively in the response to hyperosmotic and heat shock by preventing the aggregation of stress-denatured proteins, in association with DnaK and GrpE. It is the nucleotide exchange factor for DnaK and may function as a thermosensor. Unfolded proteins bind initially to DnaJ; upon interaction with the DnaJ-bound protein, DnaK hydrolyzes its bound ATP, resulting in the formation of a stable complex. GrpE releases ADP from DnaK; ATP binding to DnaK triggers the release of the substrate protein, thus completing the reaction cycle. Several rounds of ATP-dependent interactions between DnaJ, DnaK and GrpE are required for fully efficient folding.</text>
</comment>
<dbReference type="RefSeq" id="WP_106336927.1">
    <property type="nucleotide sequence ID" value="NZ_PVZS01000010.1"/>
</dbReference>
<evidence type="ECO:0000256" key="12">
    <source>
        <dbReference type="RuleBase" id="RU004478"/>
    </source>
</evidence>
<organism evidence="15 16">
    <name type="scientific">Alsobacter soli</name>
    <dbReference type="NCBI Taxonomy" id="2109933"/>
    <lineage>
        <taxon>Bacteria</taxon>
        <taxon>Pseudomonadati</taxon>
        <taxon>Pseudomonadota</taxon>
        <taxon>Alphaproteobacteria</taxon>
        <taxon>Hyphomicrobiales</taxon>
        <taxon>Alsobacteraceae</taxon>
        <taxon>Alsobacter</taxon>
    </lineage>
</organism>
<evidence type="ECO:0000256" key="13">
    <source>
        <dbReference type="SAM" id="Coils"/>
    </source>
</evidence>
<dbReference type="PROSITE" id="PS01071">
    <property type="entry name" value="GRPE"/>
    <property type="match status" value="1"/>
</dbReference>
<protein>
    <recommendedName>
        <fullName evidence="8 10">Protein GrpE</fullName>
    </recommendedName>
    <alternativeName>
        <fullName evidence="9 10">HSP-70 cofactor</fullName>
    </alternativeName>
</protein>
<keyword evidence="4 10" id="KW-0963">Cytoplasm</keyword>
<feature type="region of interest" description="Disordered" evidence="14">
    <location>
        <begin position="1"/>
        <end position="35"/>
    </location>
</feature>
<keyword evidence="16" id="KW-1185">Reference proteome</keyword>
<keyword evidence="5 10" id="KW-0346">Stress response</keyword>
<dbReference type="InterPro" id="IPR000740">
    <property type="entry name" value="GrpE"/>
</dbReference>
<evidence type="ECO:0000256" key="11">
    <source>
        <dbReference type="RuleBase" id="RU000639"/>
    </source>
</evidence>
<sequence length="210" mass="22523">MTQPDPQTENAVDTAADGPEASAGAGAQQGGEPERDIHSVIEALNAENASLKDKVLRTLAEMENLRRRTEKEVADARAYATTNFAKDMLTVADNLRRALESLPAEAAEAADQALKALKEGVELTERDLLKTLERHGIRRIDPKGEKFDPNFHQAMFEVQNPAVPHGSVFEVVQPGFVIGERVLRPALVGVARGGPKPGANGADASVDKQA</sequence>
<dbReference type="GO" id="GO:0005737">
    <property type="term" value="C:cytoplasm"/>
    <property type="evidence" value="ECO:0007669"/>
    <property type="project" value="UniProtKB-SubCell"/>
</dbReference>
<proteinExistence type="inferred from homology"/>
<dbReference type="SUPFAM" id="SSF58014">
    <property type="entry name" value="Coiled-coil domain of nucleotide exchange factor GrpE"/>
    <property type="match status" value="1"/>
</dbReference>
<dbReference type="FunFam" id="2.30.22.10:FF:000001">
    <property type="entry name" value="Protein GrpE"/>
    <property type="match status" value="1"/>
</dbReference>
<comment type="subunit">
    <text evidence="3 10">Homodimer.</text>
</comment>
<dbReference type="Gene3D" id="2.30.22.10">
    <property type="entry name" value="Head domain of nucleotide exchange factor GrpE"/>
    <property type="match status" value="1"/>
</dbReference>
<feature type="compositionally biased region" description="Polar residues" evidence="14">
    <location>
        <begin position="1"/>
        <end position="11"/>
    </location>
</feature>
<evidence type="ECO:0000256" key="2">
    <source>
        <dbReference type="ARBA" id="ARBA00009054"/>
    </source>
</evidence>
<dbReference type="GO" id="GO:0042803">
    <property type="term" value="F:protein homodimerization activity"/>
    <property type="evidence" value="ECO:0007669"/>
    <property type="project" value="InterPro"/>
</dbReference>
<dbReference type="PRINTS" id="PR00773">
    <property type="entry name" value="GRPEPROTEIN"/>
</dbReference>
<evidence type="ECO:0000256" key="5">
    <source>
        <dbReference type="ARBA" id="ARBA00023016"/>
    </source>
</evidence>
<dbReference type="InterPro" id="IPR013805">
    <property type="entry name" value="GrpE_CC"/>
</dbReference>
<evidence type="ECO:0000256" key="14">
    <source>
        <dbReference type="SAM" id="MobiDB-lite"/>
    </source>
</evidence>
<dbReference type="GO" id="GO:0006457">
    <property type="term" value="P:protein folding"/>
    <property type="evidence" value="ECO:0007669"/>
    <property type="project" value="InterPro"/>
</dbReference>
<dbReference type="GO" id="GO:0051087">
    <property type="term" value="F:protein-folding chaperone binding"/>
    <property type="evidence" value="ECO:0007669"/>
    <property type="project" value="InterPro"/>
</dbReference>
<keyword evidence="6 10" id="KW-0143">Chaperone</keyword>
<name>A0A2T1HTF3_9HYPH</name>
<dbReference type="Gene3D" id="3.90.20.20">
    <property type="match status" value="1"/>
</dbReference>
<evidence type="ECO:0000313" key="15">
    <source>
        <dbReference type="EMBL" id="PSC04935.1"/>
    </source>
</evidence>
<evidence type="ECO:0000256" key="1">
    <source>
        <dbReference type="ARBA" id="ARBA00004496"/>
    </source>
</evidence>
<dbReference type="PANTHER" id="PTHR21237:SF23">
    <property type="entry name" value="GRPE PROTEIN HOMOLOG, MITOCHONDRIAL"/>
    <property type="match status" value="1"/>
</dbReference>
<evidence type="ECO:0000313" key="16">
    <source>
        <dbReference type="Proteomes" id="UP000239772"/>
    </source>
</evidence>
<dbReference type="HAMAP" id="MF_01151">
    <property type="entry name" value="GrpE"/>
    <property type="match status" value="1"/>
</dbReference>
<dbReference type="OrthoDB" id="9789811at2"/>
<feature type="coiled-coil region" evidence="13">
    <location>
        <begin position="41"/>
        <end position="79"/>
    </location>
</feature>
<dbReference type="InterPro" id="IPR009012">
    <property type="entry name" value="GrpE_head"/>
</dbReference>
<evidence type="ECO:0000256" key="3">
    <source>
        <dbReference type="ARBA" id="ARBA00011738"/>
    </source>
</evidence>
<gene>
    <name evidence="10" type="primary">grpE</name>
    <name evidence="15" type="ORF">SLNSH_10810</name>
</gene>
<evidence type="ECO:0000256" key="4">
    <source>
        <dbReference type="ARBA" id="ARBA00022490"/>
    </source>
</evidence>
<dbReference type="EMBL" id="PVZS01000010">
    <property type="protein sequence ID" value="PSC04935.1"/>
    <property type="molecule type" value="Genomic_DNA"/>
</dbReference>
<dbReference type="GO" id="GO:0051082">
    <property type="term" value="F:unfolded protein binding"/>
    <property type="evidence" value="ECO:0007669"/>
    <property type="project" value="TreeGrafter"/>
</dbReference>
<dbReference type="Proteomes" id="UP000239772">
    <property type="component" value="Unassembled WGS sequence"/>
</dbReference>
<dbReference type="AlphaFoldDB" id="A0A2T1HTF3"/>
<evidence type="ECO:0000256" key="9">
    <source>
        <dbReference type="ARBA" id="ARBA00076414"/>
    </source>
</evidence>
<dbReference type="CDD" id="cd00446">
    <property type="entry name" value="GrpE"/>
    <property type="match status" value="1"/>
</dbReference>
<dbReference type="Pfam" id="PF01025">
    <property type="entry name" value="GrpE"/>
    <property type="match status" value="1"/>
</dbReference>
<dbReference type="NCBIfam" id="NF010739">
    <property type="entry name" value="PRK14141.1"/>
    <property type="match status" value="1"/>
</dbReference>
<evidence type="ECO:0000256" key="8">
    <source>
        <dbReference type="ARBA" id="ARBA00072274"/>
    </source>
</evidence>
<accession>A0A2T1HTF3</accession>
<reference evidence="16" key="1">
    <citation type="submission" date="2018-03" db="EMBL/GenBank/DDBJ databases">
        <authorList>
            <person name="Sun L."/>
            <person name="Liu H."/>
            <person name="Chen W."/>
            <person name="Huang K."/>
            <person name="Liu W."/>
            <person name="Gao X."/>
        </authorList>
    </citation>
    <scope>NUCLEOTIDE SEQUENCE [LARGE SCALE GENOMIC DNA]</scope>
    <source>
        <strain evidence="16">SH9</strain>
    </source>
</reference>
<comment type="caution">
    <text evidence="15">The sequence shown here is derived from an EMBL/GenBank/DDBJ whole genome shotgun (WGS) entry which is preliminary data.</text>
</comment>
<dbReference type="SUPFAM" id="SSF51064">
    <property type="entry name" value="Head domain of nucleotide exchange factor GrpE"/>
    <property type="match status" value="1"/>
</dbReference>
<comment type="subcellular location">
    <subcellularLocation>
        <location evidence="1 10">Cytoplasm</location>
    </subcellularLocation>
</comment>
<dbReference type="GO" id="GO:0000774">
    <property type="term" value="F:adenyl-nucleotide exchange factor activity"/>
    <property type="evidence" value="ECO:0007669"/>
    <property type="project" value="InterPro"/>
</dbReference>
<evidence type="ECO:0000256" key="6">
    <source>
        <dbReference type="ARBA" id="ARBA00023186"/>
    </source>
</evidence>
<comment type="similarity">
    <text evidence="2 10 12">Belongs to the GrpE family.</text>
</comment>
<dbReference type="PANTHER" id="PTHR21237">
    <property type="entry name" value="GRPE PROTEIN"/>
    <property type="match status" value="1"/>
</dbReference>